<gene>
    <name evidence="6" type="ORF">P7W03_35415</name>
</gene>
<dbReference type="GO" id="GO:0003677">
    <property type="term" value="F:DNA binding"/>
    <property type="evidence" value="ECO:0007669"/>
    <property type="project" value="UniProtKB-KW"/>
</dbReference>
<dbReference type="Gene3D" id="1.10.10.10">
    <property type="entry name" value="Winged helix-like DNA-binding domain superfamily/Winged helix DNA-binding domain"/>
    <property type="match status" value="1"/>
</dbReference>
<keyword evidence="6" id="KW-0238">DNA-binding</keyword>
<dbReference type="AlphaFoldDB" id="A0AAX3ZV32"/>
<dbReference type="GO" id="GO:0016987">
    <property type="term" value="F:sigma factor activity"/>
    <property type="evidence" value="ECO:0007669"/>
    <property type="project" value="UniProtKB-KW"/>
</dbReference>
<reference evidence="6" key="1">
    <citation type="submission" date="2023-03" db="EMBL/GenBank/DDBJ databases">
        <title>Borrelidin-producing and root-colonizing Streptomyces rochei is a potent biopesticide for soil-borne oomycete-caused plant diseases.</title>
        <authorList>
            <person name="Zhou D."/>
            <person name="Wang X."/>
            <person name="Navarro-Munoz J.C."/>
            <person name="Li W."/>
            <person name="Li J."/>
            <person name="Jiu M."/>
            <person name="Deng S."/>
            <person name="Ye Y."/>
            <person name="Daly P."/>
            <person name="Wei L."/>
        </authorList>
    </citation>
    <scope>NUCLEOTIDE SEQUENCE</scope>
    <source>
        <strain evidence="6">JK1</strain>
        <plasmid evidence="6">unnamed</plasmid>
    </source>
</reference>
<sequence>MSSQPPDAADLLRSLRPLMPSTFWSFHARYDRAFLEYSRIHLGSVTAARRLVNGTFLLLATVWPRLEHEPDAGARVWAMFKERVHGELAAQGRSPDVRETMAFARAIRAAAEPLLRSFRDSFQAEHGHEIGELEEGLGLYRAMTRLSERQFDIIVLRDALDFSTRDTALIVGISEATVRSVRRTARHRLAAAMGYSTAGISDNDQE</sequence>
<evidence type="ECO:0000256" key="2">
    <source>
        <dbReference type="ARBA" id="ARBA00023015"/>
    </source>
</evidence>
<name>A0AAX3ZV32_STRRO</name>
<organism evidence="6 7">
    <name type="scientific">Streptomyces rochei</name>
    <name type="common">Streptomyces parvullus</name>
    <dbReference type="NCBI Taxonomy" id="1928"/>
    <lineage>
        <taxon>Bacteria</taxon>
        <taxon>Bacillati</taxon>
        <taxon>Actinomycetota</taxon>
        <taxon>Actinomycetes</taxon>
        <taxon>Kitasatosporales</taxon>
        <taxon>Streptomycetaceae</taxon>
        <taxon>Streptomyces</taxon>
        <taxon>Streptomyces rochei group</taxon>
    </lineage>
</organism>
<dbReference type="InterPro" id="IPR013324">
    <property type="entry name" value="RNA_pol_sigma_r3/r4-like"/>
</dbReference>
<dbReference type="InterPro" id="IPR013249">
    <property type="entry name" value="RNA_pol_sigma70_r4_t2"/>
</dbReference>
<feature type="domain" description="RNA polymerase sigma factor 70 region 4 type 2" evidence="5">
    <location>
        <begin position="139"/>
        <end position="180"/>
    </location>
</feature>
<keyword evidence="3" id="KW-0731">Sigma factor</keyword>
<keyword evidence="2" id="KW-0805">Transcription regulation</keyword>
<dbReference type="Pfam" id="PF08281">
    <property type="entry name" value="Sigma70_r4_2"/>
    <property type="match status" value="1"/>
</dbReference>
<evidence type="ECO:0000259" key="5">
    <source>
        <dbReference type="Pfam" id="PF08281"/>
    </source>
</evidence>
<protein>
    <submittedName>
        <fullName evidence="6">Sigma factor-like helix-turn-helix DNA-binding protein</fullName>
    </submittedName>
</protein>
<evidence type="ECO:0000313" key="7">
    <source>
        <dbReference type="Proteomes" id="UP001231701"/>
    </source>
</evidence>
<keyword evidence="4" id="KW-0804">Transcription</keyword>
<evidence type="ECO:0000313" key="6">
    <source>
        <dbReference type="EMBL" id="WMC90935.1"/>
    </source>
</evidence>
<comment type="similarity">
    <text evidence="1">Belongs to the sigma-70 factor family. ECF subfamily.</text>
</comment>
<dbReference type="InterPro" id="IPR036388">
    <property type="entry name" value="WH-like_DNA-bd_sf"/>
</dbReference>
<dbReference type="Proteomes" id="UP001231701">
    <property type="component" value="Plasmid unnamed"/>
</dbReference>
<dbReference type="GO" id="GO:0006352">
    <property type="term" value="P:DNA-templated transcription initiation"/>
    <property type="evidence" value="ECO:0007669"/>
    <property type="project" value="InterPro"/>
</dbReference>
<keyword evidence="6" id="KW-0614">Plasmid</keyword>
<dbReference type="EMBL" id="CP121272">
    <property type="protein sequence ID" value="WMC90935.1"/>
    <property type="molecule type" value="Genomic_DNA"/>
</dbReference>
<evidence type="ECO:0000256" key="4">
    <source>
        <dbReference type="ARBA" id="ARBA00023163"/>
    </source>
</evidence>
<accession>A0AAX3ZV32</accession>
<dbReference type="GeneID" id="90947440"/>
<evidence type="ECO:0000256" key="3">
    <source>
        <dbReference type="ARBA" id="ARBA00023082"/>
    </source>
</evidence>
<proteinExistence type="inferred from homology"/>
<evidence type="ECO:0000256" key="1">
    <source>
        <dbReference type="ARBA" id="ARBA00010641"/>
    </source>
</evidence>
<geneLocation type="plasmid" evidence="6 7">
    <name>unnamed</name>
</geneLocation>
<dbReference type="RefSeq" id="WP_306693630.1">
    <property type="nucleotide sequence ID" value="NZ_CP121272.1"/>
</dbReference>
<dbReference type="SUPFAM" id="SSF88659">
    <property type="entry name" value="Sigma3 and sigma4 domains of RNA polymerase sigma factors"/>
    <property type="match status" value="1"/>
</dbReference>